<proteinExistence type="predicted"/>
<protein>
    <submittedName>
        <fullName evidence="2">DinB family protein</fullName>
    </submittedName>
</protein>
<feature type="domain" description="DinB-like" evidence="1">
    <location>
        <begin position="25"/>
        <end position="167"/>
    </location>
</feature>
<sequence length="174" mass="19473">MPEPMFDPAILRAFGETPEDVRHNLTRELEALEAHLKTREADWTRVQPGREWSPAQDIEHIIAVGKGGSMAAKLLLSGKELRAFPHVPGELKDGKRQSPEFARPSATGLAWDAWPGAWAEHRQQLEGLAAGLRETPGRKLWHPYFGEIDAVDWLRSLAGHVRGHRELLEKSAAQ</sequence>
<dbReference type="InterPro" id="IPR034660">
    <property type="entry name" value="DinB/YfiT-like"/>
</dbReference>
<keyword evidence="3" id="KW-1185">Reference proteome</keyword>
<name>A0ABV8ABZ0_9DEIO</name>
<evidence type="ECO:0000313" key="2">
    <source>
        <dbReference type="EMBL" id="MFC3861692.1"/>
    </source>
</evidence>
<dbReference type="RefSeq" id="WP_380078841.1">
    <property type="nucleotide sequence ID" value="NZ_JBHRZF010000154.1"/>
</dbReference>
<evidence type="ECO:0000259" key="1">
    <source>
        <dbReference type="Pfam" id="PF12867"/>
    </source>
</evidence>
<reference evidence="3" key="1">
    <citation type="journal article" date="2019" name="Int. J. Syst. Evol. Microbiol.">
        <title>The Global Catalogue of Microorganisms (GCM) 10K type strain sequencing project: providing services to taxonomists for standard genome sequencing and annotation.</title>
        <authorList>
            <consortium name="The Broad Institute Genomics Platform"/>
            <consortium name="The Broad Institute Genome Sequencing Center for Infectious Disease"/>
            <person name="Wu L."/>
            <person name="Ma J."/>
        </authorList>
    </citation>
    <scope>NUCLEOTIDE SEQUENCE [LARGE SCALE GENOMIC DNA]</scope>
    <source>
        <strain evidence="3">CCTCC AB 2013263</strain>
    </source>
</reference>
<dbReference type="Proteomes" id="UP001595748">
    <property type="component" value="Unassembled WGS sequence"/>
</dbReference>
<dbReference type="Pfam" id="PF12867">
    <property type="entry name" value="DinB_2"/>
    <property type="match status" value="1"/>
</dbReference>
<organism evidence="2 3">
    <name type="scientific">Deinococcus antarcticus</name>
    <dbReference type="NCBI Taxonomy" id="1298767"/>
    <lineage>
        <taxon>Bacteria</taxon>
        <taxon>Thermotogati</taxon>
        <taxon>Deinococcota</taxon>
        <taxon>Deinococci</taxon>
        <taxon>Deinococcales</taxon>
        <taxon>Deinococcaceae</taxon>
        <taxon>Deinococcus</taxon>
    </lineage>
</organism>
<dbReference type="EMBL" id="JBHRZF010000154">
    <property type="protein sequence ID" value="MFC3861692.1"/>
    <property type="molecule type" value="Genomic_DNA"/>
</dbReference>
<gene>
    <name evidence="2" type="ORF">ACFOPQ_13065</name>
</gene>
<dbReference type="Gene3D" id="1.20.120.450">
    <property type="entry name" value="dinb family like domain"/>
    <property type="match status" value="1"/>
</dbReference>
<evidence type="ECO:0000313" key="3">
    <source>
        <dbReference type="Proteomes" id="UP001595748"/>
    </source>
</evidence>
<dbReference type="InterPro" id="IPR024775">
    <property type="entry name" value="DinB-like"/>
</dbReference>
<accession>A0ABV8ABZ0</accession>
<dbReference type="SUPFAM" id="SSF109854">
    <property type="entry name" value="DinB/YfiT-like putative metalloenzymes"/>
    <property type="match status" value="1"/>
</dbReference>
<comment type="caution">
    <text evidence="2">The sequence shown here is derived from an EMBL/GenBank/DDBJ whole genome shotgun (WGS) entry which is preliminary data.</text>
</comment>